<gene>
    <name evidence="2" type="ORF">HK100_000270</name>
</gene>
<dbReference type="Proteomes" id="UP001211907">
    <property type="component" value="Unassembled WGS sequence"/>
</dbReference>
<organism evidence="2 3">
    <name type="scientific">Physocladia obscura</name>
    <dbReference type="NCBI Taxonomy" id="109957"/>
    <lineage>
        <taxon>Eukaryota</taxon>
        <taxon>Fungi</taxon>
        <taxon>Fungi incertae sedis</taxon>
        <taxon>Chytridiomycota</taxon>
        <taxon>Chytridiomycota incertae sedis</taxon>
        <taxon>Chytridiomycetes</taxon>
        <taxon>Chytridiales</taxon>
        <taxon>Chytriomycetaceae</taxon>
        <taxon>Physocladia</taxon>
    </lineage>
</organism>
<reference evidence="2" key="1">
    <citation type="submission" date="2020-05" db="EMBL/GenBank/DDBJ databases">
        <title>Phylogenomic resolution of chytrid fungi.</title>
        <authorList>
            <person name="Stajich J.E."/>
            <person name="Amses K."/>
            <person name="Simmons R."/>
            <person name="Seto K."/>
            <person name="Myers J."/>
            <person name="Bonds A."/>
            <person name="Quandt C.A."/>
            <person name="Barry K."/>
            <person name="Liu P."/>
            <person name="Grigoriev I."/>
            <person name="Longcore J.E."/>
            <person name="James T.Y."/>
        </authorList>
    </citation>
    <scope>NUCLEOTIDE SEQUENCE</scope>
    <source>
        <strain evidence="2">JEL0513</strain>
    </source>
</reference>
<dbReference type="AlphaFoldDB" id="A0AAD5XH29"/>
<sequence length="91" mass="9908">MNIIQIRRTLLLSNEYGARNYPSDDFLQTGISNFDQTMDSYGSFTESTAPRPPQSLPSSVPISPPPLHANAGLPASNTLGTAAVKIMQEYH</sequence>
<evidence type="ECO:0000313" key="3">
    <source>
        <dbReference type="Proteomes" id="UP001211907"/>
    </source>
</evidence>
<evidence type="ECO:0000313" key="2">
    <source>
        <dbReference type="EMBL" id="KAJ3119528.1"/>
    </source>
</evidence>
<proteinExistence type="predicted"/>
<evidence type="ECO:0000256" key="1">
    <source>
        <dbReference type="SAM" id="MobiDB-lite"/>
    </source>
</evidence>
<name>A0AAD5XH29_9FUNG</name>
<accession>A0AAD5XH29</accession>
<feature type="non-terminal residue" evidence="2">
    <location>
        <position position="91"/>
    </location>
</feature>
<comment type="caution">
    <text evidence="2">The sequence shown here is derived from an EMBL/GenBank/DDBJ whole genome shotgun (WGS) entry which is preliminary data.</text>
</comment>
<keyword evidence="3" id="KW-1185">Reference proteome</keyword>
<protein>
    <submittedName>
        <fullName evidence="2">Uncharacterized protein</fullName>
    </submittedName>
</protein>
<feature type="compositionally biased region" description="Polar residues" evidence="1">
    <location>
        <begin position="38"/>
        <end position="48"/>
    </location>
</feature>
<dbReference type="EMBL" id="JADGJH010001051">
    <property type="protein sequence ID" value="KAJ3119528.1"/>
    <property type="molecule type" value="Genomic_DNA"/>
</dbReference>
<feature type="region of interest" description="Disordered" evidence="1">
    <location>
        <begin position="38"/>
        <end position="75"/>
    </location>
</feature>